<organism evidence="1 2">
    <name type="scientific">Antrodiella citrinella</name>
    <dbReference type="NCBI Taxonomy" id="2447956"/>
    <lineage>
        <taxon>Eukaryota</taxon>
        <taxon>Fungi</taxon>
        <taxon>Dikarya</taxon>
        <taxon>Basidiomycota</taxon>
        <taxon>Agaricomycotina</taxon>
        <taxon>Agaricomycetes</taxon>
        <taxon>Polyporales</taxon>
        <taxon>Steccherinaceae</taxon>
        <taxon>Antrodiella</taxon>
    </lineage>
</organism>
<name>A0A4S4N5W0_9APHY</name>
<gene>
    <name evidence="1" type="ORF">EUX98_g920</name>
</gene>
<dbReference type="AlphaFoldDB" id="A0A4S4N5W0"/>
<comment type="caution">
    <text evidence="1">The sequence shown here is derived from an EMBL/GenBank/DDBJ whole genome shotgun (WGS) entry which is preliminary data.</text>
</comment>
<dbReference type="Proteomes" id="UP000308730">
    <property type="component" value="Unassembled WGS sequence"/>
</dbReference>
<protein>
    <recommendedName>
        <fullName evidence="3">SnoaL-like domain-containing protein</fullName>
    </recommendedName>
</protein>
<dbReference type="EMBL" id="SGPM01000008">
    <property type="protein sequence ID" value="THH33271.1"/>
    <property type="molecule type" value="Genomic_DNA"/>
</dbReference>
<evidence type="ECO:0008006" key="3">
    <source>
        <dbReference type="Google" id="ProtNLM"/>
    </source>
</evidence>
<proteinExistence type="predicted"/>
<reference evidence="1 2" key="1">
    <citation type="submission" date="2019-02" db="EMBL/GenBank/DDBJ databases">
        <title>Genome sequencing of the rare red list fungi Antrodiella citrinella (Flaviporus citrinellus).</title>
        <authorList>
            <person name="Buettner E."/>
            <person name="Kellner H."/>
        </authorList>
    </citation>
    <scope>NUCLEOTIDE SEQUENCE [LARGE SCALE GENOMIC DNA]</scope>
    <source>
        <strain evidence="1 2">DSM 108506</strain>
    </source>
</reference>
<dbReference type="OrthoDB" id="10603939at2759"/>
<evidence type="ECO:0000313" key="2">
    <source>
        <dbReference type="Proteomes" id="UP000308730"/>
    </source>
</evidence>
<evidence type="ECO:0000313" key="1">
    <source>
        <dbReference type="EMBL" id="THH33271.1"/>
    </source>
</evidence>
<sequence>MASLKPFIPSQHPGVDHDRLIEPLEDWVKKRVTSLYAAGTEENLDAAFDSFIAKDDFTITENGKEISVKQYRDEVKKVSLQTTDSDVTFGSVSATTHDSDAPKLAGMVDVNFSVHGKQTKLNLTVFQDQTLIPPQIPLSGAPGFIDRRRVSKLVVKS</sequence>
<keyword evidence="2" id="KW-1185">Reference proteome</keyword>
<accession>A0A4S4N5W0</accession>